<dbReference type="EMBL" id="CP126114">
    <property type="protein sequence ID" value="WHY88236.1"/>
    <property type="molecule type" value="Genomic_DNA"/>
</dbReference>
<feature type="transmembrane region" description="Helical" evidence="1">
    <location>
        <begin position="88"/>
        <end position="108"/>
    </location>
</feature>
<feature type="transmembrane region" description="Helical" evidence="1">
    <location>
        <begin position="136"/>
        <end position="157"/>
    </location>
</feature>
<keyword evidence="1" id="KW-0812">Transmembrane</keyword>
<name>A0AA95MVN6_9BACI</name>
<proteinExistence type="predicted"/>
<evidence type="ECO:0000256" key="1">
    <source>
        <dbReference type="SAM" id="Phobius"/>
    </source>
</evidence>
<keyword evidence="1" id="KW-1133">Transmembrane helix</keyword>
<keyword evidence="3" id="KW-1185">Reference proteome</keyword>
<keyword evidence="1" id="KW-0472">Membrane</keyword>
<dbReference type="KEGG" id="nnv:QNH39_10530"/>
<gene>
    <name evidence="2" type="ORF">QNH39_10530</name>
</gene>
<evidence type="ECO:0000313" key="2">
    <source>
        <dbReference type="EMBL" id="WHY88236.1"/>
    </source>
</evidence>
<accession>A0AA95MVN6</accession>
<organism evidence="2 3">
    <name type="scientific">Neobacillus novalis</name>
    <dbReference type="NCBI Taxonomy" id="220687"/>
    <lineage>
        <taxon>Bacteria</taxon>
        <taxon>Bacillati</taxon>
        <taxon>Bacillota</taxon>
        <taxon>Bacilli</taxon>
        <taxon>Bacillales</taxon>
        <taxon>Bacillaceae</taxon>
        <taxon>Neobacillus</taxon>
    </lineage>
</organism>
<feature type="transmembrane region" description="Helical" evidence="1">
    <location>
        <begin position="20"/>
        <end position="40"/>
    </location>
</feature>
<feature type="transmembrane region" description="Helical" evidence="1">
    <location>
        <begin position="204"/>
        <end position="223"/>
    </location>
</feature>
<sequence>MKRISGVLKLHYRDKWGWIYIPAIILFSSFAINLIISFLMTNQKDLYTGGVSSIFFYTFIAGIFLVAKSFSFAIGMSIRRIDYFIGSSLFGTISSTLIASLIFLLALLEKQTNGWGTRLHFFHLPYVNDGTLSEQFILYMIILLNLFFLGFLISSFARRFGGKGMFIFSLALLLIGSIFFFLISQYEVWGSIFSWFTSRTAVQIAYWLVPFTLLYLLGSYRMLRKAVI</sequence>
<feature type="transmembrane region" description="Helical" evidence="1">
    <location>
        <begin position="46"/>
        <end position="67"/>
    </location>
</feature>
<feature type="transmembrane region" description="Helical" evidence="1">
    <location>
        <begin position="164"/>
        <end position="184"/>
    </location>
</feature>
<reference evidence="2" key="1">
    <citation type="submission" date="2023-05" db="EMBL/GenBank/DDBJ databases">
        <title>Comparative genomics of Bacillaceae isolates and their secondary metabolite potential.</title>
        <authorList>
            <person name="Song L."/>
            <person name="Nielsen L.J."/>
            <person name="Mohite O."/>
            <person name="Xu X."/>
            <person name="Weber T."/>
            <person name="Kovacs A.T."/>
        </authorList>
    </citation>
    <scope>NUCLEOTIDE SEQUENCE</scope>
    <source>
        <strain evidence="2">XLM17</strain>
    </source>
</reference>
<dbReference type="AlphaFoldDB" id="A0AA95MVN6"/>
<dbReference type="RefSeq" id="WP_066085693.1">
    <property type="nucleotide sequence ID" value="NZ_CP126114.1"/>
</dbReference>
<protein>
    <submittedName>
        <fullName evidence="2">Uncharacterized protein</fullName>
    </submittedName>
</protein>
<dbReference type="Proteomes" id="UP001178288">
    <property type="component" value="Chromosome"/>
</dbReference>
<evidence type="ECO:0000313" key="3">
    <source>
        <dbReference type="Proteomes" id="UP001178288"/>
    </source>
</evidence>